<dbReference type="PROSITE" id="PS00687">
    <property type="entry name" value="ALDEHYDE_DEHYDR_GLU"/>
    <property type="match status" value="1"/>
</dbReference>
<accession>A0A9P7NCN6</accession>
<evidence type="ECO:0000256" key="5">
    <source>
        <dbReference type="PROSITE-ProRule" id="PRU10007"/>
    </source>
</evidence>
<dbReference type="GO" id="GO:0004029">
    <property type="term" value="F:aldehyde dehydrogenase (NAD+) activity"/>
    <property type="evidence" value="ECO:0007669"/>
    <property type="project" value="UniProtKB-EC"/>
</dbReference>
<keyword evidence="2 6" id="KW-0560">Oxidoreductase</keyword>
<dbReference type="EC" id="1.2.1.3" evidence="4"/>
<dbReference type="SUPFAM" id="SSF53720">
    <property type="entry name" value="ALDH-like"/>
    <property type="match status" value="1"/>
</dbReference>
<feature type="domain" description="Aldehyde dehydrogenase" evidence="7">
    <location>
        <begin position="105"/>
        <end position="568"/>
    </location>
</feature>
<dbReference type="Gene3D" id="3.40.309.10">
    <property type="entry name" value="Aldehyde Dehydrogenase, Chain A, domain 2"/>
    <property type="match status" value="1"/>
</dbReference>
<dbReference type="Gene3D" id="3.40.605.10">
    <property type="entry name" value="Aldehyde Dehydrogenase, Chain A, domain 1"/>
    <property type="match status" value="1"/>
</dbReference>
<evidence type="ECO:0000259" key="7">
    <source>
        <dbReference type="Pfam" id="PF00171"/>
    </source>
</evidence>
<dbReference type="InterPro" id="IPR029510">
    <property type="entry name" value="Ald_DH_CS_GLU"/>
</dbReference>
<dbReference type="InterPro" id="IPR015590">
    <property type="entry name" value="Aldehyde_DH_dom"/>
</dbReference>
<keyword evidence="3" id="KW-0520">NAD</keyword>
<dbReference type="AlphaFoldDB" id="A0A9P7NCN6"/>
<evidence type="ECO:0000256" key="3">
    <source>
        <dbReference type="ARBA" id="ARBA00023027"/>
    </source>
</evidence>
<dbReference type="Proteomes" id="UP000748025">
    <property type="component" value="Unassembled WGS sequence"/>
</dbReference>
<evidence type="ECO:0000313" key="9">
    <source>
        <dbReference type="Proteomes" id="UP000748025"/>
    </source>
</evidence>
<dbReference type="Pfam" id="PF00171">
    <property type="entry name" value="Aldedh"/>
    <property type="match status" value="1"/>
</dbReference>
<dbReference type="InterPro" id="IPR016163">
    <property type="entry name" value="Ald_DH_C"/>
</dbReference>
<proteinExistence type="inferred from homology"/>
<evidence type="ECO:0000256" key="1">
    <source>
        <dbReference type="ARBA" id="ARBA00009986"/>
    </source>
</evidence>
<dbReference type="FunFam" id="3.40.309.10:FF:000012">
    <property type="entry name" value="Betaine aldehyde dehydrogenase"/>
    <property type="match status" value="1"/>
</dbReference>
<sequence>MLCQLVVNWTGGSRQTRHHLVEDIRDGLQYNSRQSVTGLLRNSMARASRILCKQRVSSLSCHPPILFPTRCFSSSCPSTDIHLTAPNGRSWMQPLGLFIDNEFINPSSASTITTINPYTEDEICSVAAATPQNVDHAVQSARMALKHPSWKLLSGTARGMLMNKLADLVDQHRETLATIETLDNGKPYSASIGWDVPHFAEVMRYYAGYADKMHGSVMDLGHNKMAYTLKQPVGVCGQIIPWNYPLAMAAWKLGPALCCGNTVVLKLAEQTPLSMLYVARLIREAGFPPGVVNIINGHGHVAGAALALHDDVDKIAFTGSTAVGKKVMSLASSTMKAVTLETGGKSPLIVFDDANLDQAVRWAHEGIMANQGQICTATSRLLVQHGIYDAFVRRFARYTRETSVLGDPFHPATYQGPQISQRQRDRVLSYIQTAQNENTTMLQPCGSLTQVPPRGYFVPPTIFVHVSADATVFKDEIFGPCAAVARFRTEDEALAMANASRYGLASAVFTADLARAHRMAMELEAGMVWVNSSNDSDVRVPFGGIKESGLGRELGEEGLRGYHGVKSVHVNLTSN</sequence>
<reference evidence="8" key="1">
    <citation type="journal article" date="2020" name="bioRxiv">
        <title>Whole genome comparisons of ergot fungi reveals the divergence and evolution of species within the genus Claviceps are the result of varying mechanisms driving genome evolution and host range expansion.</title>
        <authorList>
            <person name="Wyka S.A."/>
            <person name="Mondo S.J."/>
            <person name="Liu M."/>
            <person name="Dettman J."/>
            <person name="Nalam V."/>
            <person name="Broders K.D."/>
        </authorList>
    </citation>
    <scope>NUCLEOTIDE SEQUENCE</scope>
    <source>
        <strain evidence="8">CCC 602</strain>
    </source>
</reference>
<dbReference type="PANTHER" id="PTHR43720:SF2">
    <property type="entry name" value="2-AMINOMUCONIC SEMIALDEHYDE DEHYDROGENASE"/>
    <property type="match status" value="1"/>
</dbReference>
<organism evidence="8 9">
    <name type="scientific">Claviceps pusilla</name>
    <dbReference type="NCBI Taxonomy" id="123648"/>
    <lineage>
        <taxon>Eukaryota</taxon>
        <taxon>Fungi</taxon>
        <taxon>Dikarya</taxon>
        <taxon>Ascomycota</taxon>
        <taxon>Pezizomycotina</taxon>
        <taxon>Sordariomycetes</taxon>
        <taxon>Hypocreomycetidae</taxon>
        <taxon>Hypocreales</taxon>
        <taxon>Clavicipitaceae</taxon>
        <taxon>Claviceps</taxon>
    </lineage>
</organism>
<comment type="caution">
    <text evidence="8">The sequence shown here is derived from an EMBL/GenBank/DDBJ whole genome shotgun (WGS) entry which is preliminary data.</text>
</comment>
<evidence type="ECO:0000256" key="6">
    <source>
        <dbReference type="RuleBase" id="RU003345"/>
    </source>
</evidence>
<dbReference type="InterPro" id="IPR016161">
    <property type="entry name" value="Ald_DH/histidinol_DH"/>
</dbReference>
<dbReference type="InterPro" id="IPR016162">
    <property type="entry name" value="Ald_DH_N"/>
</dbReference>
<gene>
    <name evidence="8" type="ORF">E4U43_007322</name>
</gene>
<dbReference type="FunFam" id="3.40.605.10:FF:000050">
    <property type="entry name" value="Aldehyde dehydrogenase, mitochondrial"/>
    <property type="match status" value="1"/>
</dbReference>
<dbReference type="OrthoDB" id="310895at2759"/>
<dbReference type="EMBL" id="SRPW01000601">
    <property type="protein sequence ID" value="KAG6013375.1"/>
    <property type="molecule type" value="Genomic_DNA"/>
</dbReference>
<protein>
    <recommendedName>
        <fullName evidence="4">aldehyde dehydrogenase (NAD(+))</fullName>
        <ecNumber evidence="4">1.2.1.3</ecNumber>
    </recommendedName>
</protein>
<feature type="active site" evidence="5">
    <location>
        <position position="341"/>
    </location>
</feature>
<name>A0A9P7NCN6_9HYPO</name>
<dbReference type="PANTHER" id="PTHR43720">
    <property type="entry name" value="2-AMINOMUCONIC SEMIALDEHYDE DEHYDROGENASE"/>
    <property type="match status" value="1"/>
</dbReference>
<comment type="similarity">
    <text evidence="1 6">Belongs to the aldehyde dehydrogenase family.</text>
</comment>
<evidence type="ECO:0000256" key="4">
    <source>
        <dbReference type="ARBA" id="ARBA00024226"/>
    </source>
</evidence>
<keyword evidence="9" id="KW-1185">Reference proteome</keyword>
<evidence type="ECO:0000313" key="8">
    <source>
        <dbReference type="EMBL" id="KAG6013375.1"/>
    </source>
</evidence>
<dbReference type="GO" id="GO:0006598">
    <property type="term" value="P:polyamine catabolic process"/>
    <property type="evidence" value="ECO:0007669"/>
    <property type="project" value="TreeGrafter"/>
</dbReference>
<evidence type="ECO:0000256" key="2">
    <source>
        <dbReference type="ARBA" id="ARBA00023002"/>
    </source>
</evidence>